<dbReference type="EMBL" id="CAMXCM010000005">
    <property type="protein sequence ID" value="CAI3950787.1"/>
    <property type="molecule type" value="Genomic_DNA"/>
</dbReference>
<evidence type="ECO:0000313" key="4">
    <source>
        <dbReference type="Proteomes" id="UP001154259"/>
    </source>
</evidence>
<organism evidence="1 3">
    <name type="scientific">Commensalibacter communis</name>
    <dbReference type="NCBI Taxonomy" id="2972786"/>
    <lineage>
        <taxon>Bacteria</taxon>
        <taxon>Pseudomonadati</taxon>
        <taxon>Pseudomonadota</taxon>
        <taxon>Alphaproteobacteria</taxon>
        <taxon>Acetobacterales</taxon>
        <taxon>Acetobacteraceae</taxon>
    </lineage>
</organism>
<dbReference type="Proteomes" id="UP001154259">
    <property type="component" value="Unassembled WGS sequence"/>
</dbReference>
<name>A0A9W4TQJ6_9PROT</name>
<gene>
    <name evidence="2" type="ORF">R53529_LOCUS1929</name>
    <name evidence="1" type="ORF">R53530_LOCUS1811</name>
</gene>
<accession>A0A9W4TQJ6</accession>
<reference evidence="1" key="1">
    <citation type="submission" date="2022-10" db="EMBL/GenBank/DDBJ databases">
        <authorList>
            <person name="Botero Cardona J."/>
        </authorList>
    </citation>
    <scope>NUCLEOTIDE SEQUENCE</scope>
    <source>
        <strain evidence="1">LMG 31819</strain>
        <strain evidence="2">R-53529</strain>
    </source>
</reference>
<proteinExistence type="predicted"/>
<dbReference type="Proteomes" id="UP001154255">
    <property type="component" value="Unassembled WGS sequence"/>
</dbReference>
<dbReference type="EMBL" id="CAMXCS010000006">
    <property type="protein sequence ID" value="CAI3954859.1"/>
    <property type="molecule type" value="Genomic_DNA"/>
</dbReference>
<evidence type="ECO:0000313" key="1">
    <source>
        <dbReference type="EMBL" id="CAI3950787.1"/>
    </source>
</evidence>
<sequence length="33" mass="4243">MRLFLYKMRDYLHTTKYLKIPNEIQLVMFFYLL</sequence>
<keyword evidence="4" id="KW-1185">Reference proteome</keyword>
<comment type="caution">
    <text evidence="1">The sequence shown here is derived from an EMBL/GenBank/DDBJ whole genome shotgun (WGS) entry which is preliminary data.</text>
</comment>
<evidence type="ECO:0000313" key="2">
    <source>
        <dbReference type="EMBL" id="CAI3954859.1"/>
    </source>
</evidence>
<protein>
    <submittedName>
        <fullName evidence="1">Uncharacterized protein</fullName>
    </submittedName>
</protein>
<evidence type="ECO:0000313" key="3">
    <source>
        <dbReference type="Proteomes" id="UP001154255"/>
    </source>
</evidence>
<dbReference type="AlphaFoldDB" id="A0A9W4TQJ6"/>